<dbReference type="PANTHER" id="PTHR11945">
    <property type="entry name" value="MADS BOX PROTEIN"/>
    <property type="match status" value="1"/>
</dbReference>
<organism evidence="8 9">
    <name type="scientific">Littorina saxatilis</name>
    <dbReference type="NCBI Taxonomy" id="31220"/>
    <lineage>
        <taxon>Eukaryota</taxon>
        <taxon>Metazoa</taxon>
        <taxon>Spiralia</taxon>
        <taxon>Lophotrochozoa</taxon>
        <taxon>Mollusca</taxon>
        <taxon>Gastropoda</taxon>
        <taxon>Caenogastropoda</taxon>
        <taxon>Littorinimorpha</taxon>
        <taxon>Littorinoidea</taxon>
        <taxon>Littorinidae</taxon>
        <taxon>Littorina</taxon>
    </lineage>
</organism>
<dbReference type="CDD" id="cd00265">
    <property type="entry name" value="MADS_MEF2_like"/>
    <property type="match status" value="1"/>
</dbReference>
<dbReference type="Proteomes" id="UP001374579">
    <property type="component" value="Unassembled WGS sequence"/>
</dbReference>
<evidence type="ECO:0000313" key="8">
    <source>
        <dbReference type="EMBL" id="KAK7116028.1"/>
    </source>
</evidence>
<dbReference type="GO" id="GO:0000978">
    <property type="term" value="F:RNA polymerase II cis-regulatory region sequence-specific DNA binding"/>
    <property type="evidence" value="ECO:0007669"/>
    <property type="project" value="TreeGrafter"/>
</dbReference>
<feature type="domain" description="MADS-box" evidence="7">
    <location>
        <begin position="1"/>
        <end position="61"/>
    </location>
</feature>
<evidence type="ECO:0000259" key="7">
    <source>
        <dbReference type="PROSITE" id="PS50066"/>
    </source>
</evidence>
<evidence type="ECO:0000313" key="9">
    <source>
        <dbReference type="Proteomes" id="UP001374579"/>
    </source>
</evidence>
<dbReference type="InterPro" id="IPR033896">
    <property type="entry name" value="MEF2-like_N"/>
</dbReference>
<comment type="caution">
    <text evidence="8">The sequence shown here is derived from an EMBL/GenBank/DDBJ whole genome shotgun (WGS) entry which is preliminary data.</text>
</comment>
<dbReference type="GO" id="GO:0046983">
    <property type="term" value="F:protein dimerization activity"/>
    <property type="evidence" value="ECO:0007669"/>
    <property type="project" value="InterPro"/>
</dbReference>
<dbReference type="GO" id="GO:0000981">
    <property type="term" value="F:DNA-binding transcription factor activity, RNA polymerase II-specific"/>
    <property type="evidence" value="ECO:0007669"/>
    <property type="project" value="TreeGrafter"/>
</dbReference>
<reference evidence="8 9" key="1">
    <citation type="submission" date="2024-02" db="EMBL/GenBank/DDBJ databases">
        <title>Chromosome-scale genome assembly of the rough periwinkle Littorina saxatilis.</title>
        <authorList>
            <person name="De Jode A."/>
            <person name="Faria R."/>
            <person name="Formenti G."/>
            <person name="Sims Y."/>
            <person name="Smith T.P."/>
            <person name="Tracey A."/>
            <person name="Wood J.M.D."/>
            <person name="Zagrodzka Z.B."/>
            <person name="Johannesson K."/>
            <person name="Butlin R.K."/>
            <person name="Leder E.H."/>
        </authorList>
    </citation>
    <scope>NUCLEOTIDE SEQUENCE [LARGE SCALE GENOMIC DNA]</scope>
    <source>
        <strain evidence="8">Snail1</strain>
        <tissue evidence="8">Muscle</tissue>
    </source>
</reference>
<accession>A0AAN9GPH5</accession>
<dbReference type="PROSITE" id="PS50066">
    <property type="entry name" value="MADS_BOX_2"/>
    <property type="match status" value="1"/>
</dbReference>
<keyword evidence="3" id="KW-0238">DNA-binding</keyword>
<dbReference type="InterPro" id="IPR036879">
    <property type="entry name" value="TF_MADSbox_sf"/>
</dbReference>
<feature type="compositionally biased region" description="Acidic residues" evidence="6">
    <location>
        <begin position="364"/>
        <end position="373"/>
    </location>
</feature>
<dbReference type="GO" id="GO:0045944">
    <property type="term" value="P:positive regulation of transcription by RNA polymerase II"/>
    <property type="evidence" value="ECO:0007669"/>
    <property type="project" value="InterPro"/>
</dbReference>
<dbReference type="SUPFAM" id="SSF55455">
    <property type="entry name" value="SRF-like"/>
    <property type="match status" value="1"/>
</dbReference>
<evidence type="ECO:0000256" key="3">
    <source>
        <dbReference type="ARBA" id="ARBA00023125"/>
    </source>
</evidence>
<keyword evidence="5" id="KW-0539">Nucleus</keyword>
<dbReference type="Gene3D" id="3.40.1810.10">
    <property type="entry name" value="Transcription factor, MADS-box"/>
    <property type="match status" value="1"/>
</dbReference>
<evidence type="ECO:0000256" key="1">
    <source>
        <dbReference type="ARBA" id="ARBA00004123"/>
    </source>
</evidence>
<keyword evidence="9" id="KW-1185">Reference proteome</keyword>
<sequence>MGRKKIKIERINDERNRQVTFTKRKFGLMKKAYELSVLCDCEIALIIFTSNNKLYQYASSDMDKVLLKYTEYNDTVVSQTNKDILESLNKKDSKGNDMDGDDDDYPLTPRTEENYRRINEQYAQAMHGGKAVAQIPQGLPVAIATSHYSGHTATGSSGAGPSTVVLVPSAESPSANRVSPAPTRASPQHHVTSSSPPVPVALHENTAMSVVSKKPGLKVVIPDRSSAGVLQARGATTGLETPAVSINTPTQHTTIASQLSQAVLAGDFTLAGDMGGLSPLVYQWSAQQGGPGPLTAAVCAAGLTFTPGGTLSFATSASGVPILSVSTQSAARNSGLIKAEPVSPKHDTGGNAATGGHGPPSSESQEELDEDDEPPSKQARLADG</sequence>
<evidence type="ECO:0000256" key="2">
    <source>
        <dbReference type="ARBA" id="ARBA00023015"/>
    </source>
</evidence>
<dbReference type="PRINTS" id="PR00404">
    <property type="entry name" value="MADSDOMAIN"/>
</dbReference>
<feature type="compositionally biased region" description="Basic and acidic residues" evidence="6">
    <location>
        <begin position="88"/>
        <end position="97"/>
    </location>
</feature>
<comment type="subcellular location">
    <subcellularLocation>
        <location evidence="1">Nucleus</location>
    </subcellularLocation>
</comment>
<protein>
    <recommendedName>
        <fullName evidence="7">MADS-box domain-containing protein</fullName>
    </recommendedName>
</protein>
<dbReference type="PANTHER" id="PTHR11945:SF534">
    <property type="entry name" value="MYOCYTE-SPECIFIC ENHANCER FACTOR 2"/>
    <property type="match status" value="1"/>
</dbReference>
<evidence type="ECO:0000256" key="5">
    <source>
        <dbReference type="ARBA" id="ARBA00023242"/>
    </source>
</evidence>
<dbReference type="PROSITE" id="PS00350">
    <property type="entry name" value="MADS_BOX_1"/>
    <property type="match status" value="1"/>
</dbReference>
<feature type="region of interest" description="Disordered" evidence="6">
    <location>
        <begin position="170"/>
        <end position="197"/>
    </location>
</feature>
<evidence type="ECO:0000256" key="6">
    <source>
        <dbReference type="SAM" id="MobiDB-lite"/>
    </source>
</evidence>
<name>A0AAN9GPH5_9CAEN</name>
<dbReference type="GO" id="GO:0030154">
    <property type="term" value="P:cell differentiation"/>
    <property type="evidence" value="ECO:0007669"/>
    <property type="project" value="TreeGrafter"/>
</dbReference>
<dbReference type="SMART" id="SM00432">
    <property type="entry name" value="MADS"/>
    <property type="match status" value="1"/>
</dbReference>
<feature type="region of interest" description="Disordered" evidence="6">
    <location>
        <begin position="88"/>
        <end position="110"/>
    </location>
</feature>
<keyword evidence="2" id="KW-0805">Transcription regulation</keyword>
<gene>
    <name evidence="8" type="ORF">V1264_001783</name>
</gene>
<dbReference type="GO" id="GO:0005634">
    <property type="term" value="C:nucleus"/>
    <property type="evidence" value="ECO:0007669"/>
    <property type="project" value="UniProtKB-SubCell"/>
</dbReference>
<keyword evidence="4" id="KW-0804">Transcription</keyword>
<feature type="region of interest" description="Disordered" evidence="6">
    <location>
        <begin position="335"/>
        <end position="384"/>
    </location>
</feature>
<evidence type="ECO:0000256" key="4">
    <source>
        <dbReference type="ARBA" id="ARBA00023163"/>
    </source>
</evidence>
<dbReference type="Pfam" id="PF00319">
    <property type="entry name" value="SRF-TF"/>
    <property type="match status" value="1"/>
</dbReference>
<dbReference type="InterPro" id="IPR002100">
    <property type="entry name" value="TF_MADSbox"/>
</dbReference>
<proteinExistence type="predicted"/>
<dbReference type="AlphaFoldDB" id="A0AAN9GPH5"/>
<dbReference type="FunFam" id="3.40.1810.10:FF:000001">
    <property type="entry name" value="Myocyte-specific enhancer factor 2A homolog"/>
    <property type="match status" value="1"/>
</dbReference>
<dbReference type="EMBL" id="JBAMIC010000001">
    <property type="protein sequence ID" value="KAK7116028.1"/>
    <property type="molecule type" value="Genomic_DNA"/>
</dbReference>
<feature type="compositionally biased region" description="Polar residues" evidence="6">
    <location>
        <begin position="185"/>
        <end position="195"/>
    </location>
</feature>